<gene>
    <name evidence="1" type="ORF">EVG20_g4094</name>
</gene>
<keyword evidence="2" id="KW-1185">Reference proteome</keyword>
<reference evidence="1 2" key="1">
    <citation type="submission" date="2019-02" db="EMBL/GenBank/DDBJ databases">
        <title>Genome sequencing of the rare red list fungi Dentipellis fragilis.</title>
        <authorList>
            <person name="Buettner E."/>
            <person name="Kellner H."/>
        </authorList>
    </citation>
    <scope>NUCLEOTIDE SEQUENCE [LARGE SCALE GENOMIC DNA]</scope>
    <source>
        <strain evidence="1 2">DSM 105465</strain>
    </source>
</reference>
<proteinExistence type="predicted"/>
<dbReference type="OrthoDB" id="3054765at2759"/>
<sequence>MPTFVRGTSTALRAQESLQRRRRHEQPYPAIINDDHRLLCTHSIYSNPRSFTVHCGRNLSDRPQFQSHSPALPQSGVDVELAFAIKHRCLCVLSVPPTLPLNAIRFDQSSFTPLPTSSSLILPSAMTSSQSEDRISQTQDRSVPELLIDHPPTTMPQGELVLARAEEHIRMLKAELSMWRTCRNSTLPVASLSSEILTSIFSSLAGMDFLFNMKNPEGPYCRKSLGWITATHVCRHWRNVALGTPWLWRNLVNFQAGGMETMLERSVRIPLCVEFDIVPSKFRSRLKILEKPASRLQALTLVINEPKKKTPIARVPLIPHTLLRSAQGSLQNLTLDTVYLDWGRFRFPALVSLELIYPEIIGRRAERKHLPIISTFVSALAAMPKLRILRLCNAISIKSLWKDSPDSATRTPLPHLAELETDMDMRLCTLLLRHLAIPNEAVIGVTNYLDGQDPKSQNLIAQLDELQDHLTAFQLRATPAFQMSITSRGHEARVRAECPTSESVGFCGAFNFGESPTRALITLFRKLPLDRVNAFELGSFEPDPHTFDTQPKTRPSLEHILDAVAFELPQAHTVAVACADDSPDNLLALLTRDPATMPRLEKLVIRFNRRLHRTSPPKKLRLLLDSFARRSPLLKTIVVRASTSRSLEEFVGVGGGGIEVHFIKCRWNDKVAPDAGVIVGVGFGEVDDGVWDLPLLDE</sequence>
<dbReference type="EMBL" id="SEOQ01000202">
    <property type="protein sequence ID" value="TFY67008.1"/>
    <property type="molecule type" value="Genomic_DNA"/>
</dbReference>
<organism evidence="1 2">
    <name type="scientific">Dentipellis fragilis</name>
    <dbReference type="NCBI Taxonomy" id="205917"/>
    <lineage>
        <taxon>Eukaryota</taxon>
        <taxon>Fungi</taxon>
        <taxon>Dikarya</taxon>
        <taxon>Basidiomycota</taxon>
        <taxon>Agaricomycotina</taxon>
        <taxon>Agaricomycetes</taxon>
        <taxon>Russulales</taxon>
        <taxon>Hericiaceae</taxon>
        <taxon>Dentipellis</taxon>
    </lineage>
</organism>
<evidence type="ECO:0000313" key="1">
    <source>
        <dbReference type="EMBL" id="TFY67008.1"/>
    </source>
</evidence>
<dbReference type="AlphaFoldDB" id="A0A4Y9YZA9"/>
<dbReference type="Proteomes" id="UP000298327">
    <property type="component" value="Unassembled WGS sequence"/>
</dbReference>
<name>A0A4Y9YZA9_9AGAM</name>
<protein>
    <submittedName>
        <fullName evidence="1">Uncharacterized protein</fullName>
    </submittedName>
</protein>
<comment type="caution">
    <text evidence="1">The sequence shown here is derived from an EMBL/GenBank/DDBJ whole genome shotgun (WGS) entry which is preliminary data.</text>
</comment>
<accession>A0A4Y9YZA9</accession>
<dbReference type="Gene3D" id="1.20.1280.50">
    <property type="match status" value="1"/>
</dbReference>
<evidence type="ECO:0000313" key="2">
    <source>
        <dbReference type="Proteomes" id="UP000298327"/>
    </source>
</evidence>